<name>A0AAV5WS47_9BILA</name>
<feature type="non-terminal residue" evidence="2">
    <location>
        <position position="1"/>
    </location>
</feature>
<comment type="caution">
    <text evidence="2">The sequence shown here is derived from an EMBL/GenBank/DDBJ whole genome shotgun (WGS) entry which is preliminary data.</text>
</comment>
<dbReference type="Proteomes" id="UP001432322">
    <property type="component" value="Unassembled WGS sequence"/>
</dbReference>
<protein>
    <submittedName>
        <fullName evidence="2">Uncharacterized protein</fullName>
    </submittedName>
</protein>
<feature type="compositionally biased region" description="Basic and acidic residues" evidence="1">
    <location>
        <begin position="83"/>
        <end position="98"/>
    </location>
</feature>
<sequence length="297" mass="33727">LHQYISQQAIPITQTHNHFYSAQPQHLLQQSGLAAQHAPLTPLEQQSAHLNPSPQQAAASPAAATEATPTKVFIRSAESTPEPEERRPQLPRPHHEEEVARLALNRARIELTKIPGLPCYDPKTGHYPTVRYDHRKSYGLVNELIAKAGEVLHNQEEPPVQQMVYDYEPFERRRFPKGFTIHKRSHDDDDDIEEGGIIECFLPSMTTADVREKKRSTKRSRFNPNRPSTSQAVFDISDDEEEIGAAESTTFLNERPPSNFASTPFEISPGMLRYESSDLQTPQNIFDNEEEDEIDKN</sequence>
<proteinExistence type="predicted"/>
<evidence type="ECO:0000256" key="1">
    <source>
        <dbReference type="SAM" id="MobiDB-lite"/>
    </source>
</evidence>
<dbReference type="AlphaFoldDB" id="A0AAV5WS47"/>
<feature type="region of interest" description="Disordered" evidence="1">
    <location>
        <begin position="276"/>
        <end position="297"/>
    </location>
</feature>
<dbReference type="EMBL" id="BTSY01000007">
    <property type="protein sequence ID" value="GMT35116.1"/>
    <property type="molecule type" value="Genomic_DNA"/>
</dbReference>
<accession>A0AAV5WS47</accession>
<organism evidence="2 3">
    <name type="scientific">Pristionchus fissidentatus</name>
    <dbReference type="NCBI Taxonomy" id="1538716"/>
    <lineage>
        <taxon>Eukaryota</taxon>
        <taxon>Metazoa</taxon>
        <taxon>Ecdysozoa</taxon>
        <taxon>Nematoda</taxon>
        <taxon>Chromadorea</taxon>
        <taxon>Rhabditida</taxon>
        <taxon>Rhabditina</taxon>
        <taxon>Diplogasteromorpha</taxon>
        <taxon>Diplogasteroidea</taxon>
        <taxon>Neodiplogasteridae</taxon>
        <taxon>Pristionchus</taxon>
    </lineage>
</organism>
<reference evidence="2" key="1">
    <citation type="submission" date="2023-10" db="EMBL/GenBank/DDBJ databases">
        <title>Genome assembly of Pristionchus species.</title>
        <authorList>
            <person name="Yoshida K."/>
            <person name="Sommer R.J."/>
        </authorList>
    </citation>
    <scope>NUCLEOTIDE SEQUENCE</scope>
    <source>
        <strain evidence="2">RS5133</strain>
    </source>
</reference>
<feature type="region of interest" description="Disordered" evidence="1">
    <location>
        <begin position="46"/>
        <end position="98"/>
    </location>
</feature>
<feature type="compositionally biased region" description="Low complexity" evidence="1">
    <location>
        <begin position="52"/>
        <end position="70"/>
    </location>
</feature>
<keyword evidence="3" id="KW-1185">Reference proteome</keyword>
<evidence type="ECO:0000313" key="2">
    <source>
        <dbReference type="EMBL" id="GMT35116.1"/>
    </source>
</evidence>
<gene>
    <name evidence="2" type="ORF">PFISCL1PPCAC_26413</name>
</gene>
<evidence type="ECO:0000313" key="3">
    <source>
        <dbReference type="Proteomes" id="UP001432322"/>
    </source>
</evidence>
<feature type="compositionally biased region" description="Acidic residues" evidence="1">
    <location>
        <begin position="287"/>
        <end position="297"/>
    </location>
</feature>